<proteinExistence type="predicted"/>
<dbReference type="GO" id="GO:0003729">
    <property type="term" value="F:mRNA binding"/>
    <property type="evidence" value="ECO:0007669"/>
    <property type="project" value="TreeGrafter"/>
</dbReference>
<evidence type="ECO:0000259" key="5">
    <source>
        <dbReference type="SMART" id="SM00322"/>
    </source>
</evidence>
<organism evidence="6 7">
    <name type="scientific">Romanomermis culicivorax</name>
    <name type="common">Nematode worm</name>
    <dbReference type="NCBI Taxonomy" id="13658"/>
    <lineage>
        <taxon>Eukaryota</taxon>
        <taxon>Metazoa</taxon>
        <taxon>Ecdysozoa</taxon>
        <taxon>Nematoda</taxon>
        <taxon>Enoplea</taxon>
        <taxon>Dorylaimia</taxon>
        <taxon>Mermithida</taxon>
        <taxon>Mermithoidea</taxon>
        <taxon>Mermithidae</taxon>
        <taxon>Romanomermis</taxon>
    </lineage>
</organism>
<reference evidence="7" key="1">
    <citation type="submission" date="2022-11" db="UniProtKB">
        <authorList>
            <consortium name="WormBaseParasite"/>
        </authorList>
    </citation>
    <scope>IDENTIFICATION</scope>
</reference>
<keyword evidence="6" id="KW-1185">Reference proteome</keyword>
<evidence type="ECO:0000313" key="7">
    <source>
        <dbReference type="WBParaSite" id="nRc.2.0.1.t34867-RA"/>
    </source>
</evidence>
<evidence type="ECO:0000256" key="2">
    <source>
        <dbReference type="ARBA" id="ARBA00022884"/>
    </source>
</evidence>
<dbReference type="CDD" id="cd22383">
    <property type="entry name" value="KH-I_Hqk_like"/>
    <property type="match status" value="1"/>
</dbReference>
<dbReference type="InterPro" id="IPR004087">
    <property type="entry name" value="KH_dom"/>
</dbReference>
<dbReference type="Proteomes" id="UP000887565">
    <property type="component" value="Unplaced"/>
</dbReference>
<sequence>MTSPFEHPFLGQHRRTNSFLKEIFSNNSNGDGQQAAANSPTKLACCGDDGTIFPLGNLIENDYYGSAGGDRSDNDNQAGGDLASRQEEKIDMKVIAKPKRLSRLPSMDIDQIKPFVPRQELIQLSQAQVAALALNTSASIAQHSLGNRHQFSSGTFCTNNNSSAKYTKEYMFELLKEKQELNSIPKCFTHLERLIDEELLKVKNAIGLYSGSTNRKQIFPLILPRPEGEVVLLEEKVYIPVGTYPNYNFVGRILGPRGMTAKQLEQETGCKIMIRGKGSVRDRAKEDMCRGKPNWEHLDDELHILIQCEDAENRAKVKVHAAVEEVKKMLVPAPDGEDELKRKQLMELAIINGTYRPTNQKKIATQTPRLLNPMTLTASLRSSTVTDNPFALGASVNALLNGSCSDMESNFLNNNFYAQVN</sequence>
<feature type="domain" description="K Homology" evidence="5">
    <location>
        <begin position="231"/>
        <end position="331"/>
    </location>
</feature>
<dbReference type="Pfam" id="PF22675">
    <property type="entry name" value="KH-I_KHDC4-BBP"/>
    <property type="match status" value="1"/>
</dbReference>
<dbReference type="InterPro" id="IPR045071">
    <property type="entry name" value="BBP-like"/>
</dbReference>
<dbReference type="SUPFAM" id="SSF54791">
    <property type="entry name" value="Eukaryotic type KH-domain (KH-domain type I)"/>
    <property type="match status" value="1"/>
</dbReference>
<keyword evidence="2 3" id="KW-0694">RNA-binding</keyword>
<feature type="region of interest" description="Disordered" evidence="4">
    <location>
        <begin position="67"/>
        <end position="89"/>
    </location>
</feature>
<dbReference type="GO" id="GO:0048024">
    <property type="term" value="P:regulation of mRNA splicing, via spliceosome"/>
    <property type="evidence" value="ECO:0007669"/>
    <property type="project" value="TreeGrafter"/>
</dbReference>
<dbReference type="PANTHER" id="PTHR11208:SF125">
    <property type="entry name" value="KH DOMAIN-CONTAINING RNA-BINDING PROTEIN QKI"/>
    <property type="match status" value="1"/>
</dbReference>
<dbReference type="Pfam" id="PF16544">
    <property type="entry name" value="STAR_dimer"/>
    <property type="match status" value="1"/>
</dbReference>
<name>A0A915K808_ROMCU</name>
<evidence type="ECO:0000256" key="4">
    <source>
        <dbReference type="SAM" id="MobiDB-lite"/>
    </source>
</evidence>
<dbReference type="WBParaSite" id="nRc.2.0.1.t34867-RA">
    <property type="protein sequence ID" value="nRc.2.0.1.t34867-RA"/>
    <property type="gene ID" value="nRc.2.0.1.g34867"/>
</dbReference>
<protein>
    <submittedName>
        <fullName evidence="7">K Homology domain-containing protein</fullName>
    </submittedName>
</protein>
<dbReference type="InterPro" id="IPR036612">
    <property type="entry name" value="KH_dom_type_1_sf"/>
</dbReference>
<dbReference type="InterPro" id="IPR032377">
    <property type="entry name" value="STAR_dimer"/>
</dbReference>
<dbReference type="PANTHER" id="PTHR11208">
    <property type="entry name" value="RNA-BINDING PROTEIN RELATED"/>
    <property type="match status" value="1"/>
</dbReference>
<dbReference type="InterPro" id="IPR055256">
    <property type="entry name" value="KH_1_KHDC4/BBP-like"/>
</dbReference>
<keyword evidence="1" id="KW-0217">Developmental protein</keyword>
<dbReference type="GO" id="GO:0005634">
    <property type="term" value="C:nucleus"/>
    <property type="evidence" value="ECO:0007669"/>
    <property type="project" value="TreeGrafter"/>
</dbReference>
<dbReference type="AlphaFoldDB" id="A0A915K808"/>
<accession>A0A915K808</accession>
<dbReference type="SMART" id="SM00322">
    <property type="entry name" value="KH"/>
    <property type="match status" value="1"/>
</dbReference>
<dbReference type="FunFam" id="3.30.1370.10:FF:000028">
    <property type="entry name" value="protein quaking isoform X2"/>
    <property type="match status" value="1"/>
</dbReference>
<evidence type="ECO:0000256" key="1">
    <source>
        <dbReference type="ARBA" id="ARBA00022473"/>
    </source>
</evidence>
<evidence type="ECO:0000256" key="3">
    <source>
        <dbReference type="PROSITE-ProRule" id="PRU00117"/>
    </source>
</evidence>
<dbReference type="PROSITE" id="PS50084">
    <property type="entry name" value="KH_TYPE_1"/>
    <property type="match status" value="1"/>
</dbReference>
<evidence type="ECO:0000313" key="6">
    <source>
        <dbReference type="Proteomes" id="UP000887565"/>
    </source>
</evidence>
<dbReference type="Gene3D" id="3.30.1370.10">
    <property type="entry name" value="K Homology domain, type 1"/>
    <property type="match status" value="1"/>
</dbReference>